<evidence type="ECO:0000256" key="1">
    <source>
        <dbReference type="ARBA" id="ARBA00004123"/>
    </source>
</evidence>
<evidence type="ECO:0000256" key="2">
    <source>
        <dbReference type="ARBA" id="ARBA00023015"/>
    </source>
</evidence>
<dbReference type="InterPro" id="IPR036955">
    <property type="entry name" value="AP2/ERF_dom_sf"/>
</dbReference>
<comment type="similarity">
    <text evidence="7">Belongs to the AP2/ERF transcription factor family. ERF subfamily.</text>
</comment>
<sequence>MGRLEELLIWLGTYPTMEMAARAHDVVALALREQVACLNFADSVWRLPVLALNEPQDIRKAAVEAAETFGNVGQCFEWLECNDIVAVLSGRLRC</sequence>
<keyword evidence="5" id="KW-0804">Transcription</keyword>
<protein>
    <recommendedName>
        <fullName evidence="8">AP2/ERF domain-containing protein</fullName>
    </recommendedName>
</protein>
<dbReference type="CDD" id="cd00018">
    <property type="entry name" value="AP2"/>
    <property type="match status" value="1"/>
</dbReference>
<name>A0ABR0X2X9_REHGL</name>
<gene>
    <name evidence="9" type="ORF">DH2020_012606</name>
</gene>
<dbReference type="EMBL" id="JABTTQ020000006">
    <property type="protein sequence ID" value="KAK6152967.1"/>
    <property type="molecule type" value="Genomic_DNA"/>
</dbReference>
<dbReference type="PANTHER" id="PTHR31839:SF2">
    <property type="entry name" value="DEHYDRATION-RESPONSIVE ELEMENT-BINDING PROTEIN 1D"/>
    <property type="match status" value="1"/>
</dbReference>
<reference evidence="9 10" key="1">
    <citation type="journal article" date="2021" name="Comput. Struct. Biotechnol. J.">
        <title>De novo genome assembly of the potent medicinal plant Rehmannia glutinosa using nanopore technology.</title>
        <authorList>
            <person name="Ma L."/>
            <person name="Dong C."/>
            <person name="Song C."/>
            <person name="Wang X."/>
            <person name="Zheng X."/>
            <person name="Niu Y."/>
            <person name="Chen S."/>
            <person name="Feng W."/>
        </authorList>
    </citation>
    <scope>NUCLEOTIDE SEQUENCE [LARGE SCALE GENOMIC DNA]</scope>
    <source>
        <strain evidence="9">DH-2019</strain>
    </source>
</reference>
<evidence type="ECO:0000256" key="3">
    <source>
        <dbReference type="ARBA" id="ARBA00023125"/>
    </source>
</evidence>
<dbReference type="InterPro" id="IPR001471">
    <property type="entry name" value="AP2/ERF_dom"/>
</dbReference>
<evidence type="ECO:0000313" key="10">
    <source>
        <dbReference type="Proteomes" id="UP001318860"/>
    </source>
</evidence>
<evidence type="ECO:0000256" key="4">
    <source>
        <dbReference type="ARBA" id="ARBA00023159"/>
    </source>
</evidence>
<evidence type="ECO:0000256" key="5">
    <source>
        <dbReference type="ARBA" id="ARBA00023163"/>
    </source>
</evidence>
<keyword evidence="2" id="KW-0805">Transcription regulation</keyword>
<comment type="subcellular location">
    <subcellularLocation>
        <location evidence="1">Nucleus</location>
    </subcellularLocation>
</comment>
<dbReference type="InterPro" id="IPR045277">
    <property type="entry name" value="DRE1A-I"/>
</dbReference>
<feature type="domain" description="AP2/ERF" evidence="8">
    <location>
        <begin position="1"/>
        <end position="41"/>
    </location>
</feature>
<keyword evidence="4" id="KW-0010">Activator</keyword>
<accession>A0ABR0X2X9</accession>
<evidence type="ECO:0000256" key="7">
    <source>
        <dbReference type="ARBA" id="ARBA00024343"/>
    </source>
</evidence>
<dbReference type="SUPFAM" id="SSF54171">
    <property type="entry name" value="DNA-binding domain"/>
    <property type="match status" value="1"/>
</dbReference>
<dbReference type="PROSITE" id="PS51032">
    <property type="entry name" value="AP2_ERF"/>
    <property type="match status" value="1"/>
</dbReference>
<keyword evidence="10" id="KW-1185">Reference proteome</keyword>
<evidence type="ECO:0000313" key="9">
    <source>
        <dbReference type="EMBL" id="KAK6152967.1"/>
    </source>
</evidence>
<proteinExistence type="inferred from homology"/>
<organism evidence="9 10">
    <name type="scientific">Rehmannia glutinosa</name>
    <name type="common">Chinese foxglove</name>
    <dbReference type="NCBI Taxonomy" id="99300"/>
    <lineage>
        <taxon>Eukaryota</taxon>
        <taxon>Viridiplantae</taxon>
        <taxon>Streptophyta</taxon>
        <taxon>Embryophyta</taxon>
        <taxon>Tracheophyta</taxon>
        <taxon>Spermatophyta</taxon>
        <taxon>Magnoliopsida</taxon>
        <taxon>eudicotyledons</taxon>
        <taxon>Gunneridae</taxon>
        <taxon>Pentapetalae</taxon>
        <taxon>asterids</taxon>
        <taxon>lamiids</taxon>
        <taxon>Lamiales</taxon>
        <taxon>Orobanchaceae</taxon>
        <taxon>Rehmannieae</taxon>
        <taxon>Rehmannia</taxon>
    </lineage>
</organism>
<dbReference type="InterPro" id="IPR016177">
    <property type="entry name" value="DNA-bd_dom_sf"/>
</dbReference>
<dbReference type="PANTHER" id="PTHR31839">
    <property type="entry name" value="DEHYDRATION-RESPONSIVE ELEMENT-BINDING PROTEIN 1D"/>
    <property type="match status" value="1"/>
</dbReference>
<evidence type="ECO:0000259" key="8">
    <source>
        <dbReference type="PROSITE" id="PS51032"/>
    </source>
</evidence>
<dbReference type="Proteomes" id="UP001318860">
    <property type="component" value="Unassembled WGS sequence"/>
</dbReference>
<evidence type="ECO:0000256" key="6">
    <source>
        <dbReference type="ARBA" id="ARBA00023242"/>
    </source>
</evidence>
<keyword evidence="6" id="KW-0539">Nucleus</keyword>
<keyword evidence="3" id="KW-0238">DNA-binding</keyword>
<dbReference type="Gene3D" id="3.30.730.10">
    <property type="entry name" value="AP2/ERF domain"/>
    <property type="match status" value="1"/>
</dbReference>
<comment type="caution">
    <text evidence="9">The sequence shown here is derived from an EMBL/GenBank/DDBJ whole genome shotgun (WGS) entry which is preliminary data.</text>
</comment>